<gene>
    <name evidence="1" type="ORF">NE651_14870</name>
</gene>
<protein>
    <recommendedName>
        <fullName evidence="3">DUF551 domain-containing protein</fullName>
    </recommendedName>
</protein>
<evidence type="ECO:0008006" key="3">
    <source>
        <dbReference type="Google" id="ProtNLM"/>
    </source>
</evidence>
<proteinExistence type="predicted"/>
<dbReference type="Proteomes" id="UP001205035">
    <property type="component" value="Unassembled WGS sequence"/>
</dbReference>
<dbReference type="RefSeq" id="WP_256166636.1">
    <property type="nucleotide sequence ID" value="NZ_JANGBQ010000045.1"/>
</dbReference>
<accession>A0AAJ1CGG5</accession>
<dbReference type="AlphaFoldDB" id="A0AAJ1CGG5"/>
<sequence length="107" mass="12765">MKTIEERAQEYAHQYRRDAHDLKGERADAAFAAYCQGAEDEHKELTRWYDPKEELPDGNRDVLIKTTLCTKYRIAFYKANETRNYHWHENNGAIDDDMVIGWREIQE</sequence>
<reference evidence="1" key="1">
    <citation type="submission" date="2022-06" db="EMBL/GenBank/DDBJ databases">
        <title>Isolation of gut microbiota from human fecal samples.</title>
        <authorList>
            <person name="Pamer E.G."/>
            <person name="Barat B."/>
            <person name="Waligurski E."/>
            <person name="Medina S."/>
            <person name="Paddock L."/>
            <person name="Mostad J."/>
        </authorList>
    </citation>
    <scope>NUCLEOTIDE SEQUENCE</scope>
    <source>
        <strain evidence="1">DFI.6.22</strain>
    </source>
</reference>
<comment type="caution">
    <text evidence="1">The sequence shown here is derived from an EMBL/GenBank/DDBJ whole genome shotgun (WGS) entry which is preliminary data.</text>
</comment>
<dbReference type="EMBL" id="JANGBQ010000045">
    <property type="protein sequence ID" value="MCQ5084164.1"/>
    <property type="molecule type" value="Genomic_DNA"/>
</dbReference>
<evidence type="ECO:0000313" key="2">
    <source>
        <dbReference type="Proteomes" id="UP001205035"/>
    </source>
</evidence>
<organism evidence="1 2">
    <name type="scientific">Alistipes onderdonkii</name>
    <dbReference type="NCBI Taxonomy" id="328813"/>
    <lineage>
        <taxon>Bacteria</taxon>
        <taxon>Pseudomonadati</taxon>
        <taxon>Bacteroidota</taxon>
        <taxon>Bacteroidia</taxon>
        <taxon>Bacteroidales</taxon>
        <taxon>Rikenellaceae</taxon>
        <taxon>Alistipes</taxon>
    </lineage>
</organism>
<name>A0AAJ1CGG5_9BACT</name>
<evidence type="ECO:0000313" key="1">
    <source>
        <dbReference type="EMBL" id="MCQ5084164.1"/>
    </source>
</evidence>